<organism evidence="1 2">
    <name type="scientific">Cloeon dipterum</name>
    <dbReference type="NCBI Taxonomy" id="197152"/>
    <lineage>
        <taxon>Eukaryota</taxon>
        <taxon>Metazoa</taxon>
        <taxon>Ecdysozoa</taxon>
        <taxon>Arthropoda</taxon>
        <taxon>Hexapoda</taxon>
        <taxon>Insecta</taxon>
        <taxon>Pterygota</taxon>
        <taxon>Palaeoptera</taxon>
        <taxon>Ephemeroptera</taxon>
        <taxon>Pisciforma</taxon>
        <taxon>Baetidae</taxon>
        <taxon>Cloeon</taxon>
    </lineage>
</organism>
<dbReference type="Proteomes" id="UP000494165">
    <property type="component" value="Unassembled WGS sequence"/>
</dbReference>
<accession>A0A8S1CS72</accession>
<gene>
    <name evidence="1" type="ORF">CLODIP_2_CD04497</name>
</gene>
<evidence type="ECO:0000313" key="1">
    <source>
        <dbReference type="EMBL" id="CAB3370725.1"/>
    </source>
</evidence>
<dbReference type="EMBL" id="CADEPI010000054">
    <property type="protein sequence ID" value="CAB3370725.1"/>
    <property type="molecule type" value="Genomic_DNA"/>
</dbReference>
<comment type="caution">
    <text evidence="1">The sequence shown here is derived from an EMBL/GenBank/DDBJ whole genome shotgun (WGS) entry which is preliminary data.</text>
</comment>
<sequence length="76" mass="8817">MFSSLIMHIIRLRSSSRLGRKTRDMRLPFLYEHFFIIIIHLFSSPPPPRALSFGIIMLLTAFERQNIRVESSAAAN</sequence>
<keyword evidence="2" id="KW-1185">Reference proteome</keyword>
<dbReference type="AlphaFoldDB" id="A0A8S1CS72"/>
<name>A0A8S1CS72_9INSE</name>
<proteinExistence type="predicted"/>
<evidence type="ECO:0000313" key="2">
    <source>
        <dbReference type="Proteomes" id="UP000494165"/>
    </source>
</evidence>
<reference evidence="1 2" key="1">
    <citation type="submission" date="2020-04" db="EMBL/GenBank/DDBJ databases">
        <authorList>
            <person name="Alioto T."/>
            <person name="Alioto T."/>
            <person name="Gomez Garrido J."/>
        </authorList>
    </citation>
    <scope>NUCLEOTIDE SEQUENCE [LARGE SCALE GENOMIC DNA]</scope>
</reference>
<protein>
    <submittedName>
        <fullName evidence="1">Uncharacterized protein</fullName>
    </submittedName>
</protein>